<organism evidence="1 2">
    <name type="scientific">Xenopus laevis</name>
    <name type="common">African clawed frog</name>
    <dbReference type="NCBI Taxonomy" id="8355"/>
    <lineage>
        <taxon>Eukaryota</taxon>
        <taxon>Metazoa</taxon>
        <taxon>Chordata</taxon>
        <taxon>Craniata</taxon>
        <taxon>Vertebrata</taxon>
        <taxon>Euteleostomi</taxon>
        <taxon>Amphibia</taxon>
        <taxon>Batrachia</taxon>
        <taxon>Anura</taxon>
        <taxon>Pipoidea</taxon>
        <taxon>Pipidae</taxon>
        <taxon>Xenopodinae</taxon>
        <taxon>Xenopus</taxon>
        <taxon>Xenopus</taxon>
    </lineage>
</organism>
<evidence type="ECO:0000313" key="2">
    <source>
        <dbReference type="Proteomes" id="UP000694892"/>
    </source>
</evidence>
<accession>A0A974DCR4</accession>
<proteinExistence type="predicted"/>
<sequence length="75" mass="8207">MQWSFSGASIPLQIFHKNHLSSALTSAFVFLILQQAGRISGNSAPRIFSSSGMWLNWSPIFNNGKSLKALGQLLV</sequence>
<reference evidence="2" key="1">
    <citation type="journal article" date="2016" name="Nature">
        <title>Genome evolution in the allotetraploid frog Xenopus laevis.</title>
        <authorList>
            <person name="Session A.M."/>
            <person name="Uno Y."/>
            <person name="Kwon T."/>
            <person name="Chapman J.A."/>
            <person name="Toyoda A."/>
            <person name="Takahashi S."/>
            <person name="Fukui A."/>
            <person name="Hikosaka A."/>
            <person name="Suzuki A."/>
            <person name="Kondo M."/>
            <person name="van Heeringen S.J."/>
            <person name="Quigley I."/>
            <person name="Heinz S."/>
            <person name="Ogino H."/>
            <person name="Ochi H."/>
            <person name="Hellsten U."/>
            <person name="Lyons J.B."/>
            <person name="Simakov O."/>
            <person name="Putnam N."/>
            <person name="Stites J."/>
            <person name="Kuroki Y."/>
            <person name="Tanaka T."/>
            <person name="Michiue T."/>
            <person name="Watanabe M."/>
            <person name="Bogdanovic O."/>
            <person name="Lister R."/>
            <person name="Georgiou G."/>
            <person name="Paranjpe S.S."/>
            <person name="van Kruijsbergen I."/>
            <person name="Shu S."/>
            <person name="Carlson J."/>
            <person name="Kinoshita T."/>
            <person name="Ohta Y."/>
            <person name="Mawaribuchi S."/>
            <person name="Jenkins J."/>
            <person name="Grimwood J."/>
            <person name="Schmutz J."/>
            <person name="Mitros T."/>
            <person name="Mozaffari S.V."/>
            <person name="Suzuki Y."/>
            <person name="Haramoto Y."/>
            <person name="Yamamoto T.S."/>
            <person name="Takagi C."/>
            <person name="Heald R."/>
            <person name="Miller K."/>
            <person name="Haudenschild C."/>
            <person name="Kitzman J."/>
            <person name="Nakayama T."/>
            <person name="Izutsu Y."/>
            <person name="Robert J."/>
            <person name="Fortriede J."/>
            <person name="Burns K."/>
            <person name="Lotay V."/>
            <person name="Karimi K."/>
            <person name="Yasuoka Y."/>
            <person name="Dichmann D.S."/>
            <person name="Flajnik M.F."/>
            <person name="Houston D.W."/>
            <person name="Shendure J."/>
            <person name="DuPasquier L."/>
            <person name="Vize P.D."/>
            <person name="Zorn A.M."/>
            <person name="Ito M."/>
            <person name="Marcotte E.M."/>
            <person name="Wallingford J.B."/>
            <person name="Ito Y."/>
            <person name="Asashima M."/>
            <person name="Ueno N."/>
            <person name="Matsuda Y."/>
            <person name="Veenstra G.J."/>
            <person name="Fujiyama A."/>
            <person name="Harland R.M."/>
            <person name="Taira M."/>
            <person name="Rokhsar D.S."/>
        </authorList>
    </citation>
    <scope>NUCLEOTIDE SEQUENCE [LARGE SCALE GENOMIC DNA]</scope>
    <source>
        <strain evidence="2">J</strain>
    </source>
</reference>
<dbReference type="AlphaFoldDB" id="A0A974DCR4"/>
<gene>
    <name evidence="1" type="ORF">XELAEV_18018313mg</name>
</gene>
<evidence type="ECO:0000313" key="1">
    <source>
        <dbReference type="EMBL" id="OCT89694.1"/>
    </source>
</evidence>
<name>A0A974DCR4_XENLA</name>
<dbReference type="Proteomes" id="UP000694892">
    <property type="component" value="Chromosome 3L"/>
</dbReference>
<protein>
    <submittedName>
        <fullName evidence="1">Uncharacterized protein</fullName>
    </submittedName>
</protein>
<dbReference type="EMBL" id="CM004470">
    <property type="protein sequence ID" value="OCT89694.1"/>
    <property type="molecule type" value="Genomic_DNA"/>
</dbReference>